<keyword evidence="2" id="KW-0808">Transferase</keyword>
<feature type="domain" description="Aminoglycoside phosphotransferase" evidence="1">
    <location>
        <begin position="26"/>
        <end position="269"/>
    </location>
</feature>
<dbReference type="PANTHER" id="PTHR21310">
    <property type="entry name" value="AMINOGLYCOSIDE PHOSPHOTRANSFERASE-RELATED-RELATED"/>
    <property type="match status" value="1"/>
</dbReference>
<dbReference type="InterPro" id="IPR051678">
    <property type="entry name" value="AGP_Transferase"/>
</dbReference>
<dbReference type="InterPro" id="IPR002575">
    <property type="entry name" value="Aminoglycoside_PTrfase"/>
</dbReference>
<accession>A0ABW4JNU3</accession>
<name>A0ABW4JNU3_9BACL</name>
<evidence type="ECO:0000313" key="2">
    <source>
        <dbReference type="EMBL" id="MFD1677683.1"/>
    </source>
</evidence>
<dbReference type="Proteomes" id="UP001597079">
    <property type="component" value="Unassembled WGS sequence"/>
</dbReference>
<evidence type="ECO:0000259" key="1">
    <source>
        <dbReference type="Pfam" id="PF01636"/>
    </source>
</evidence>
<reference evidence="3" key="1">
    <citation type="journal article" date="2019" name="Int. J. Syst. Evol. Microbiol.">
        <title>The Global Catalogue of Microorganisms (GCM) 10K type strain sequencing project: providing services to taxonomists for standard genome sequencing and annotation.</title>
        <authorList>
            <consortium name="The Broad Institute Genomics Platform"/>
            <consortium name="The Broad Institute Genome Sequencing Center for Infectious Disease"/>
            <person name="Wu L."/>
            <person name="Ma J."/>
        </authorList>
    </citation>
    <scope>NUCLEOTIDE SEQUENCE [LARGE SCALE GENOMIC DNA]</scope>
    <source>
        <strain evidence="3">CGMCC 1.12286</strain>
    </source>
</reference>
<dbReference type="Pfam" id="PF01636">
    <property type="entry name" value="APH"/>
    <property type="match status" value="1"/>
</dbReference>
<evidence type="ECO:0000313" key="3">
    <source>
        <dbReference type="Proteomes" id="UP001597079"/>
    </source>
</evidence>
<proteinExistence type="predicted"/>
<dbReference type="PANTHER" id="PTHR21310:SF15">
    <property type="entry name" value="AMINOGLYCOSIDE PHOSPHOTRANSFERASE DOMAIN-CONTAINING PROTEIN"/>
    <property type="match status" value="1"/>
</dbReference>
<dbReference type="EC" id="2.7.1.-" evidence="2"/>
<keyword evidence="3" id="KW-1185">Reference proteome</keyword>
<dbReference type="RefSeq" id="WP_377945597.1">
    <property type="nucleotide sequence ID" value="NZ_JBHUCX010000099.1"/>
</dbReference>
<protein>
    <submittedName>
        <fullName evidence="2">Aminoglycoside phosphotransferase family protein</fullName>
        <ecNumber evidence="2">2.7.1.-</ecNumber>
    </submittedName>
</protein>
<dbReference type="GO" id="GO:0016740">
    <property type="term" value="F:transferase activity"/>
    <property type="evidence" value="ECO:0007669"/>
    <property type="project" value="UniProtKB-KW"/>
</dbReference>
<dbReference type="InterPro" id="IPR011009">
    <property type="entry name" value="Kinase-like_dom_sf"/>
</dbReference>
<dbReference type="EMBL" id="JBHUCX010000099">
    <property type="protein sequence ID" value="MFD1677683.1"/>
    <property type="molecule type" value="Genomic_DNA"/>
</dbReference>
<comment type="caution">
    <text evidence="2">The sequence shown here is derived from an EMBL/GenBank/DDBJ whole genome shotgun (WGS) entry which is preliminary data.</text>
</comment>
<gene>
    <name evidence="2" type="ORF">ACFSB2_23765</name>
</gene>
<organism evidence="2 3">
    <name type="scientific">Alicyclobacillus fodiniaquatilis</name>
    <dbReference type="NCBI Taxonomy" id="1661150"/>
    <lineage>
        <taxon>Bacteria</taxon>
        <taxon>Bacillati</taxon>
        <taxon>Bacillota</taxon>
        <taxon>Bacilli</taxon>
        <taxon>Bacillales</taxon>
        <taxon>Alicyclobacillaceae</taxon>
        <taxon>Alicyclobacillus</taxon>
    </lineage>
</organism>
<sequence length="314" mass="34886">MEIGQMAERIVTEQLGEQVQSCTPIIGNGSVNQVFLLQLPSGKVVVRMNDHERTLLEYQKEGWCIAAARAQGIPVSSVLSIGAFQSYAYMIQTFVAGEVGTHSQLDKQFIWRQMGSYLKRMQAISVQGYGENLADRQSGLFQSPLHAGFDGTWKGFLDYNIQSLTAQDELIQLGVLSTRQSKMVRQQFEQLLDCPFAFGLYHGDISLKNTIVAADGTVHLIDWGCAGVSVMPHWEFVQVMLALMSNQHPHQAALRALAEGYGFSQSEYQDMQPLLNTLLMLLAFDKLRWAIDCAPEQINNFVANASAALRYAGV</sequence>
<dbReference type="SUPFAM" id="SSF56112">
    <property type="entry name" value="Protein kinase-like (PK-like)"/>
    <property type="match status" value="1"/>
</dbReference>
<dbReference type="Gene3D" id="3.90.1200.10">
    <property type="match status" value="1"/>
</dbReference>